<comment type="caution">
    <text evidence="3">The sequence shown here is derived from an EMBL/GenBank/DDBJ whole genome shotgun (WGS) entry which is preliminary data.</text>
</comment>
<dbReference type="Pfam" id="PF01012">
    <property type="entry name" value="ETF"/>
    <property type="match status" value="1"/>
</dbReference>
<dbReference type="EMBL" id="VTOW01000003">
    <property type="protein sequence ID" value="NKE72463.1"/>
    <property type="molecule type" value="Genomic_DNA"/>
</dbReference>
<evidence type="ECO:0000259" key="2">
    <source>
        <dbReference type="SMART" id="SM00893"/>
    </source>
</evidence>
<dbReference type="GO" id="GO:0009055">
    <property type="term" value="F:electron transfer activity"/>
    <property type="evidence" value="ECO:0007669"/>
    <property type="project" value="InterPro"/>
</dbReference>
<dbReference type="Proteomes" id="UP000534783">
    <property type="component" value="Unassembled WGS sequence"/>
</dbReference>
<evidence type="ECO:0000313" key="4">
    <source>
        <dbReference type="Proteomes" id="UP000534783"/>
    </source>
</evidence>
<evidence type="ECO:0000256" key="1">
    <source>
        <dbReference type="ARBA" id="ARBA00022982"/>
    </source>
</evidence>
<keyword evidence="1" id="KW-0249">Electron transport</keyword>
<keyword evidence="1" id="KW-0813">Transport</keyword>
<dbReference type="PANTHER" id="PTHR21294">
    <property type="entry name" value="ELECTRON TRANSFER FLAVOPROTEIN BETA-SUBUNIT"/>
    <property type="match status" value="1"/>
</dbReference>
<keyword evidence="4" id="KW-1185">Reference proteome</keyword>
<feature type="domain" description="Electron transfer flavoprotein alpha/beta-subunit N-terminal" evidence="2">
    <location>
        <begin position="1"/>
        <end position="179"/>
    </location>
</feature>
<reference evidence="3 4" key="1">
    <citation type="journal article" date="2020" name="Nature">
        <title>Bacterial chemolithoautotrophy via manganese oxidation.</title>
        <authorList>
            <person name="Yu H."/>
            <person name="Leadbetter J.R."/>
        </authorList>
    </citation>
    <scope>NUCLEOTIDE SEQUENCE [LARGE SCALE GENOMIC DNA]</scope>
    <source>
        <strain evidence="3 4">Mn-1</strain>
    </source>
</reference>
<dbReference type="PANTHER" id="PTHR21294:SF17">
    <property type="entry name" value="PROTEIN FIXA"/>
    <property type="match status" value="1"/>
</dbReference>
<dbReference type="SUPFAM" id="SSF52402">
    <property type="entry name" value="Adenine nucleotide alpha hydrolases-like"/>
    <property type="match status" value="1"/>
</dbReference>
<dbReference type="SMART" id="SM00893">
    <property type="entry name" value="ETF"/>
    <property type="match status" value="1"/>
</dbReference>
<accession>A0A7X6DSA6</accession>
<dbReference type="InterPro" id="IPR012255">
    <property type="entry name" value="ETF_b"/>
</dbReference>
<protein>
    <recommendedName>
        <fullName evidence="2">Electron transfer flavoprotein alpha/beta-subunit N-terminal domain-containing protein</fullName>
    </recommendedName>
</protein>
<evidence type="ECO:0000313" key="3">
    <source>
        <dbReference type="EMBL" id="NKE72463.1"/>
    </source>
</evidence>
<dbReference type="InterPro" id="IPR014730">
    <property type="entry name" value="ETF_a/b_N"/>
</dbReference>
<dbReference type="AlphaFoldDB" id="A0A7X6DSA6"/>
<gene>
    <name evidence="3" type="ORF">MNODULE_17065</name>
</gene>
<dbReference type="InterPro" id="IPR014729">
    <property type="entry name" value="Rossmann-like_a/b/a_fold"/>
</dbReference>
<proteinExistence type="predicted"/>
<dbReference type="Gene3D" id="3.40.50.620">
    <property type="entry name" value="HUPs"/>
    <property type="match status" value="1"/>
</dbReference>
<name>A0A7X6DSA6_9BACT</name>
<organism evidence="3 4">
    <name type="scientific">Candidatus Manganitrophus noduliformans</name>
    <dbReference type="NCBI Taxonomy" id="2606439"/>
    <lineage>
        <taxon>Bacteria</taxon>
        <taxon>Pseudomonadati</taxon>
        <taxon>Nitrospirota</taxon>
        <taxon>Nitrospiria</taxon>
        <taxon>Candidatus Troglogloeales</taxon>
        <taxon>Candidatus Manganitrophaceae</taxon>
        <taxon>Candidatus Manganitrophus</taxon>
    </lineage>
</organism>
<sequence length="200" mass="20797">MNPADRNALEFALQIKEKAAEWKATGGQVEITTLMLAPSESEGILKETLALEADRAVILSDAAFLAGDGTAAASALGQAAAKLKADLVLCGEGAMGHRVAEEMNLPSVHSISGISFDQGALKLLSKKQNGEEMINVSPPLLASVIAGSNTPRIANAIKIMKAAKKEILRWSPADLGLTADKVGSGASGMERVRSFTPDST</sequence>